<reference evidence="2" key="2">
    <citation type="submission" date="2025-08" db="UniProtKB">
        <authorList>
            <consortium name="Ensembl"/>
        </authorList>
    </citation>
    <scope>IDENTIFICATION</scope>
</reference>
<evidence type="ECO:0000313" key="2">
    <source>
        <dbReference type="Ensembl" id="ENSFALP00000031691.1"/>
    </source>
</evidence>
<dbReference type="GeneTree" id="ENSGT01110000268341"/>
<dbReference type="AlphaFoldDB" id="A0A803W9N5"/>
<dbReference type="Proteomes" id="UP000016665">
    <property type="component" value="Chromosome 9"/>
</dbReference>
<dbReference type="Ensembl" id="ENSFALT00000031088.1">
    <property type="protein sequence ID" value="ENSFALP00000031691.1"/>
    <property type="gene ID" value="ENSFALG00000029034.1"/>
</dbReference>
<feature type="compositionally biased region" description="Basic and acidic residues" evidence="1">
    <location>
        <begin position="208"/>
        <end position="217"/>
    </location>
</feature>
<feature type="region of interest" description="Disordered" evidence="1">
    <location>
        <begin position="49"/>
        <end position="75"/>
    </location>
</feature>
<feature type="region of interest" description="Disordered" evidence="1">
    <location>
        <begin position="1"/>
        <end position="24"/>
    </location>
</feature>
<organism evidence="2 3">
    <name type="scientific">Ficedula albicollis</name>
    <name type="common">Collared flycatcher</name>
    <name type="synonym">Muscicapa albicollis</name>
    <dbReference type="NCBI Taxonomy" id="59894"/>
    <lineage>
        <taxon>Eukaryota</taxon>
        <taxon>Metazoa</taxon>
        <taxon>Chordata</taxon>
        <taxon>Craniata</taxon>
        <taxon>Vertebrata</taxon>
        <taxon>Euteleostomi</taxon>
        <taxon>Archelosauria</taxon>
        <taxon>Archosauria</taxon>
        <taxon>Dinosauria</taxon>
        <taxon>Saurischia</taxon>
        <taxon>Theropoda</taxon>
        <taxon>Coelurosauria</taxon>
        <taxon>Aves</taxon>
        <taxon>Neognathae</taxon>
        <taxon>Neoaves</taxon>
        <taxon>Telluraves</taxon>
        <taxon>Australaves</taxon>
        <taxon>Passeriformes</taxon>
        <taxon>Muscicapidae</taxon>
        <taxon>Ficedula</taxon>
    </lineage>
</organism>
<keyword evidence="3" id="KW-1185">Reference proteome</keyword>
<sequence length="217" mass="23795">GSQALGWPLEPPSSSSSSLGAEQGCAHTLPVPCGAPDVPCPEPCRDKNRDVPCPEPCRDKNRDVPCPEPCRDKNRDVPCPEPCRDKNRDVPCPEPCRDKNRDVPCPEPCRDKNRDVPCPEPCRDKNRDVPCPEPCRDKNRDVPCPEPCRDRDVLCPLHGASSPGHLTGPGAGLCSHPSCCSTESCPVFPFSLPGERPQHSPFQQASPCREHQFHLDT</sequence>
<accession>A0A803W9N5</accession>
<protein>
    <submittedName>
        <fullName evidence="2">Uncharacterized protein</fullName>
    </submittedName>
</protein>
<reference evidence="2" key="3">
    <citation type="submission" date="2025-09" db="UniProtKB">
        <authorList>
            <consortium name="Ensembl"/>
        </authorList>
    </citation>
    <scope>IDENTIFICATION</scope>
</reference>
<name>A0A803W9N5_FICAL</name>
<proteinExistence type="predicted"/>
<feature type="region of interest" description="Disordered" evidence="1">
    <location>
        <begin position="195"/>
        <end position="217"/>
    </location>
</feature>
<reference evidence="2 3" key="1">
    <citation type="journal article" date="2012" name="Nature">
        <title>The genomic landscape of species divergence in Ficedula flycatchers.</title>
        <authorList>
            <person name="Ellegren H."/>
            <person name="Smeds L."/>
            <person name="Burri R."/>
            <person name="Olason P.I."/>
            <person name="Backstrom N."/>
            <person name="Kawakami T."/>
            <person name="Kunstner A."/>
            <person name="Makinen H."/>
            <person name="Nadachowska-Brzyska K."/>
            <person name="Qvarnstrom A."/>
            <person name="Uebbing S."/>
            <person name="Wolf J.B."/>
        </authorList>
    </citation>
    <scope>NUCLEOTIDE SEQUENCE [LARGE SCALE GENOMIC DNA]</scope>
</reference>
<evidence type="ECO:0000256" key="1">
    <source>
        <dbReference type="SAM" id="MobiDB-lite"/>
    </source>
</evidence>
<evidence type="ECO:0000313" key="3">
    <source>
        <dbReference type="Proteomes" id="UP000016665"/>
    </source>
</evidence>